<evidence type="ECO:0000313" key="7">
    <source>
        <dbReference type="Proteomes" id="UP000054350"/>
    </source>
</evidence>
<dbReference type="InterPro" id="IPR037314">
    <property type="entry name" value="MKT1_H3TH"/>
</dbReference>
<dbReference type="InterPro" id="IPR000073">
    <property type="entry name" value="AB_hydrolase_1"/>
</dbReference>
<dbReference type="InterPro" id="IPR029060">
    <property type="entry name" value="PIN-like_dom_sf"/>
</dbReference>
<dbReference type="STRING" id="578462.A0A0L0T455"/>
<sequence>MRGCGLSDTAHAPRNDTKALAQYSIRAHCLDLALLAQQLVPVSTRKYHKLVWIGHDWGSFIVFRMPLHHPQLVDAAGSLCVPYSPPHTHFYPTRDLEKLLPHFAYQVVFDEHNVELAMDANVERALTLFFQGHTGHLDLSILSKVFLPGADSAKLHPPLESLVSGCVLRTDAKVWDYYVRMFKRTGFHGGICGYRVRKINFDDDTHRIQPVFVFPGLNLRRDRPFTGEDTRIGKRQAAWEKYALGQTNSALGMWATAAPPLSDVFPYLMQKLHEQGVEYLRAPYSSWGQLTYMVNHPMQLVHAVYAGSDLLMFDVDRVITGIDQDRNSFTWVDKNQVAAKIGLSKDQFLDCCILAGFDWINTYKPLTNDPSVPFNWVMLTELFRHVHTGVNLIHNIGDQRDKPSYLEQYSRVRCAIKHHLVLTTNGTVEPLNKPQAPSDLHDVFGPRLPDRVYWALTQCLVSPPLLQPVLTGTVPEFSPMCNGETIEYQNMLASLLRVRAWTADVVNKDLPPALRGRRMAAVYWNQPSVEHPIVPDATASSLRWCVDKLPGLEAGTKIDFVACLRAVAQATPEQVAATVGPTPANMTPTQVLADVHCRILELCGYLDSSHRPTASGRAYLVSATRPHDVRGAGTTFHDDLFVAAEMLRLGVFHDQPYSKAYHADPITDAQVRAHVLLLCRVACCLEPACKPQPWQGALNRDLLVCASFMKLTTRTLRTLAESLALHTASGDLASLSLGLPFACIKGGAGAKSAAMGVLVREFLVAVAQGTEPARAQTLAGHKCASVADVAHELDRFRAFLDSVVSLVKHLQRAGLLPDPIAHQFEAAAAWVAPVWRGAAPAPAGGAAAAERAVPVVAESANVAVASEPVAQAPVSAPAPVAAPPAFSPAKAVPVPVLTPTAAPVAVPAPIPAAMPHPGMPTGPVPVPVGVPHGQYMGGPRKGAGRGGRKGRK</sequence>
<dbReference type="OrthoDB" id="17262at2759"/>
<dbReference type="InterPro" id="IPR006084">
    <property type="entry name" value="XPG/Rad2"/>
</dbReference>
<comment type="similarity">
    <text evidence="2">Belongs to the XPG/RAD2 endonuclease family.</text>
</comment>
<organism evidence="6 7">
    <name type="scientific">Allomyces macrogynus (strain ATCC 38327)</name>
    <name type="common">Allomyces javanicus var. macrogynus</name>
    <dbReference type="NCBI Taxonomy" id="578462"/>
    <lineage>
        <taxon>Eukaryota</taxon>
        <taxon>Fungi</taxon>
        <taxon>Fungi incertae sedis</taxon>
        <taxon>Blastocladiomycota</taxon>
        <taxon>Blastocladiomycetes</taxon>
        <taxon>Blastocladiales</taxon>
        <taxon>Blastocladiaceae</taxon>
        <taxon>Allomyces</taxon>
    </lineage>
</organism>
<dbReference type="InterPro" id="IPR022039">
    <property type="entry name" value="MKT1_C"/>
</dbReference>
<reference evidence="7" key="2">
    <citation type="submission" date="2009-11" db="EMBL/GenBank/DDBJ databases">
        <title>The Genome Sequence of Allomyces macrogynus strain ATCC 38327.</title>
        <authorList>
            <consortium name="The Broad Institute Genome Sequencing Platform"/>
            <person name="Russ C."/>
            <person name="Cuomo C."/>
            <person name="Shea T."/>
            <person name="Young S.K."/>
            <person name="Zeng Q."/>
            <person name="Koehrsen M."/>
            <person name="Haas B."/>
            <person name="Borodovsky M."/>
            <person name="Guigo R."/>
            <person name="Alvarado L."/>
            <person name="Berlin A."/>
            <person name="Borenstein D."/>
            <person name="Chen Z."/>
            <person name="Engels R."/>
            <person name="Freedman E."/>
            <person name="Gellesch M."/>
            <person name="Goldberg J."/>
            <person name="Griggs A."/>
            <person name="Gujja S."/>
            <person name="Heiman D."/>
            <person name="Hepburn T."/>
            <person name="Howarth C."/>
            <person name="Jen D."/>
            <person name="Larson L."/>
            <person name="Lewis B."/>
            <person name="Mehta T."/>
            <person name="Park D."/>
            <person name="Pearson M."/>
            <person name="Roberts A."/>
            <person name="Saif S."/>
            <person name="Shenoy N."/>
            <person name="Sisk P."/>
            <person name="Stolte C."/>
            <person name="Sykes S."/>
            <person name="Walk T."/>
            <person name="White J."/>
            <person name="Yandava C."/>
            <person name="Burger G."/>
            <person name="Gray M.W."/>
            <person name="Holland P.W.H."/>
            <person name="King N."/>
            <person name="Lang F.B.F."/>
            <person name="Roger A.J."/>
            <person name="Ruiz-Trillo I."/>
            <person name="Lander E."/>
            <person name="Nusbaum C."/>
        </authorList>
    </citation>
    <scope>NUCLEOTIDE SEQUENCE [LARGE SCALE GENOMIC DNA]</scope>
    <source>
        <strain evidence="7">ATCC 38327</strain>
    </source>
</reference>
<protein>
    <submittedName>
        <fullName evidence="6">Uncharacterized protein</fullName>
    </submittedName>
</protein>
<evidence type="ECO:0000259" key="3">
    <source>
        <dbReference type="Pfam" id="PF00561"/>
    </source>
</evidence>
<name>A0A0L0T455_ALLM3</name>
<dbReference type="AlphaFoldDB" id="A0A0L0T455"/>
<evidence type="ECO:0000259" key="4">
    <source>
        <dbReference type="Pfam" id="PF12246"/>
    </source>
</evidence>
<dbReference type="Pfam" id="PF12246">
    <property type="entry name" value="MKT1_C"/>
    <property type="match status" value="1"/>
</dbReference>
<dbReference type="eggNOG" id="KOG4178">
    <property type="taxonomic scope" value="Eukaryota"/>
</dbReference>
<dbReference type="PANTHER" id="PTHR11081:SF32">
    <property type="entry name" value="POST-TRANSCRIPTIONAL REGULATOR MKT1"/>
    <property type="match status" value="1"/>
</dbReference>
<dbReference type="SUPFAM" id="SSF88723">
    <property type="entry name" value="PIN domain-like"/>
    <property type="match status" value="1"/>
</dbReference>
<keyword evidence="7" id="KW-1185">Reference proteome</keyword>
<reference evidence="6 7" key="1">
    <citation type="submission" date="2009-11" db="EMBL/GenBank/DDBJ databases">
        <title>Annotation of Allomyces macrogynus ATCC 38327.</title>
        <authorList>
            <consortium name="The Broad Institute Genome Sequencing Platform"/>
            <person name="Russ C."/>
            <person name="Cuomo C."/>
            <person name="Burger G."/>
            <person name="Gray M.W."/>
            <person name="Holland P.W.H."/>
            <person name="King N."/>
            <person name="Lang F.B.F."/>
            <person name="Roger A.J."/>
            <person name="Ruiz-Trillo I."/>
            <person name="Young S.K."/>
            <person name="Zeng Q."/>
            <person name="Gargeya S."/>
            <person name="Fitzgerald M."/>
            <person name="Haas B."/>
            <person name="Abouelleil A."/>
            <person name="Alvarado L."/>
            <person name="Arachchi H.M."/>
            <person name="Berlin A."/>
            <person name="Chapman S.B."/>
            <person name="Gearin G."/>
            <person name="Goldberg J."/>
            <person name="Griggs A."/>
            <person name="Gujja S."/>
            <person name="Hansen M."/>
            <person name="Heiman D."/>
            <person name="Howarth C."/>
            <person name="Larimer J."/>
            <person name="Lui A."/>
            <person name="MacDonald P.J.P."/>
            <person name="McCowen C."/>
            <person name="Montmayeur A."/>
            <person name="Murphy C."/>
            <person name="Neiman D."/>
            <person name="Pearson M."/>
            <person name="Priest M."/>
            <person name="Roberts A."/>
            <person name="Saif S."/>
            <person name="Shea T."/>
            <person name="Sisk P."/>
            <person name="Stolte C."/>
            <person name="Sykes S."/>
            <person name="Wortman J."/>
            <person name="Nusbaum C."/>
            <person name="Birren B."/>
        </authorList>
    </citation>
    <scope>NUCLEOTIDE SEQUENCE [LARGE SCALE GENOMIC DNA]</scope>
    <source>
        <strain evidence="6 7">ATCC 38327</strain>
    </source>
</reference>
<dbReference type="SUPFAM" id="SSF53474">
    <property type="entry name" value="alpha/beta-Hydrolases"/>
    <property type="match status" value="1"/>
</dbReference>
<dbReference type="OMA" id="VANIIWR"/>
<dbReference type="GO" id="GO:0006417">
    <property type="term" value="P:regulation of translation"/>
    <property type="evidence" value="ECO:0007669"/>
    <property type="project" value="UniProtKB-KW"/>
</dbReference>
<dbReference type="VEuPathDB" id="FungiDB:AMAG_14052"/>
<dbReference type="GO" id="GO:0003730">
    <property type="term" value="F:mRNA 3'-UTR binding"/>
    <property type="evidence" value="ECO:0007669"/>
    <property type="project" value="TreeGrafter"/>
</dbReference>
<dbReference type="EMBL" id="GG745361">
    <property type="protein sequence ID" value="KNE69485.1"/>
    <property type="molecule type" value="Genomic_DNA"/>
</dbReference>
<evidence type="ECO:0000256" key="2">
    <source>
        <dbReference type="ARBA" id="ARBA00024023"/>
    </source>
</evidence>
<keyword evidence="1" id="KW-0810">Translation regulation</keyword>
<proteinExistence type="inferred from homology"/>
<feature type="domain" description="Post-transcriptional regulator MKT1 N-terminal" evidence="5">
    <location>
        <begin position="437"/>
        <end position="524"/>
    </location>
</feature>
<dbReference type="Gene3D" id="3.40.50.1820">
    <property type="entry name" value="alpha/beta hydrolase"/>
    <property type="match status" value="1"/>
</dbReference>
<dbReference type="InterPro" id="IPR029058">
    <property type="entry name" value="AB_hydrolase_fold"/>
</dbReference>
<dbReference type="CDD" id="cd09902">
    <property type="entry name" value="H3TH_MKT1"/>
    <property type="match status" value="1"/>
</dbReference>
<evidence type="ECO:0000313" key="6">
    <source>
        <dbReference type="EMBL" id="KNE69485.1"/>
    </source>
</evidence>
<evidence type="ECO:0000256" key="1">
    <source>
        <dbReference type="ARBA" id="ARBA00022845"/>
    </source>
</evidence>
<accession>A0A0L0T455</accession>
<dbReference type="InterPro" id="IPR022040">
    <property type="entry name" value="MKT1_N"/>
</dbReference>
<dbReference type="CDD" id="cd09858">
    <property type="entry name" value="PIN_MKT1"/>
    <property type="match status" value="1"/>
</dbReference>
<dbReference type="Proteomes" id="UP000054350">
    <property type="component" value="Unassembled WGS sequence"/>
</dbReference>
<dbReference type="Pfam" id="PF00561">
    <property type="entry name" value="Abhydrolase_1"/>
    <property type="match status" value="1"/>
</dbReference>
<feature type="domain" description="AB hydrolase-1" evidence="3">
    <location>
        <begin position="1"/>
        <end position="131"/>
    </location>
</feature>
<gene>
    <name evidence="6" type="ORF">AMAG_14052</name>
</gene>
<dbReference type="Pfam" id="PF12247">
    <property type="entry name" value="MKT1_N"/>
    <property type="match status" value="1"/>
</dbReference>
<evidence type="ECO:0000259" key="5">
    <source>
        <dbReference type="Pfam" id="PF12247"/>
    </source>
</evidence>
<feature type="domain" description="Post-transcriptional regulator MKT1 C-terminal" evidence="4">
    <location>
        <begin position="598"/>
        <end position="832"/>
    </location>
</feature>
<dbReference type="PANTHER" id="PTHR11081">
    <property type="entry name" value="FLAP ENDONUCLEASE FAMILY MEMBER"/>
    <property type="match status" value="1"/>
</dbReference>
<dbReference type="Gene3D" id="3.40.50.1010">
    <property type="entry name" value="5'-nuclease"/>
    <property type="match status" value="1"/>
</dbReference>